<organism evidence="1 3">
    <name type="scientific">Adineta ricciae</name>
    <name type="common">Rotifer</name>
    <dbReference type="NCBI Taxonomy" id="249248"/>
    <lineage>
        <taxon>Eukaryota</taxon>
        <taxon>Metazoa</taxon>
        <taxon>Spiralia</taxon>
        <taxon>Gnathifera</taxon>
        <taxon>Rotifera</taxon>
        <taxon>Eurotatoria</taxon>
        <taxon>Bdelloidea</taxon>
        <taxon>Adinetida</taxon>
        <taxon>Adinetidae</taxon>
        <taxon>Adineta</taxon>
    </lineage>
</organism>
<evidence type="ECO:0000313" key="3">
    <source>
        <dbReference type="Proteomes" id="UP000663828"/>
    </source>
</evidence>
<accession>A0A815DD10</accession>
<evidence type="ECO:0000313" key="1">
    <source>
        <dbReference type="EMBL" id="CAF1296185.1"/>
    </source>
</evidence>
<dbReference type="Proteomes" id="UP000663828">
    <property type="component" value="Unassembled WGS sequence"/>
</dbReference>
<proteinExistence type="predicted"/>
<protein>
    <submittedName>
        <fullName evidence="1">Uncharacterized protein</fullName>
    </submittedName>
</protein>
<keyword evidence="3" id="KW-1185">Reference proteome</keyword>
<dbReference type="OrthoDB" id="10031336at2759"/>
<gene>
    <name evidence="2" type="ORF">EDS130_LOCUS42570</name>
    <name evidence="1" type="ORF">XAT740_LOCUS28610</name>
</gene>
<comment type="caution">
    <text evidence="1">The sequence shown here is derived from an EMBL/GenBank/DDBJ whole genome shotgun (WGS) entry which is preliminary data.</text>
</comment>
<evidence type="ECO:0000313" key="2">
    <source>
        <dbReference type="EMBL" id="CAF1500025.1"/>
    </source>
</evidence>
<name>A0A815DD10_ADIRI</name>
<reference evidence="1" key="1">
    <citation type="submission" date="2021-02" db="EMBL/GenBank/DDBJ databases">
        <authorList>
            <person name="Nowell W R."/>
        </authorList>
    </citation>
    <scope>NUCLEOTIDE SEQUENCE</scope>
</reference>
<dbReference type="AlphaFoldDB" id="A0A815DD10"/>
<sequence length="118" mass="13710">MEFAAAKAMNMNVHFIPKSTTDYAISFLKSPFGQRLKNKNTFRIVTDMNRENEQPVHNAEARLIKKLRQLGFQNQCMVFTSSKQRADDIMSKELTAQELRNTIVTTFTNDLTRFVNFQ</sequence>
<dbReference type="EMBL" id="CAJNOR010002451">
    <property type="protein sequence ID" value="CAF1296185.1"/>
    <property type="molecule type" value="Genomic_DNA"/>
</dbReference>
<dbReference type="Proteomes" id="UP000663852">
    <property type="component" value="Unassembled WGS sequence"/>
</dbReference>
<dbReference type="EMBL" id="CAJNOJ010000630">
    <property type="protein sequence ID" value="CAF1500025.1"/>
    <property type="molecule type" value="Genomic_DNA"/>
</dbReference>